<dbReference type="FunFam" id="2.60.40.10:FF:000495">
    <property type="entry name" value="Periplasmic beta-glucosidase"/>
    <property type="match status" value="1"/>
</dbReference>
<dbReference type="Pfam" id="PF14310">
    <property type="entry name" value="Fn3-like"/>
    <property type="match status" value="1"/>
</dbReference>
<dbReference type="InterPro" id="IPR026891">
    <property type="entry name" value="Fn3-like"/>
</dbReference>
<dbReference type="GO" id="GO:0005975">
    <property type="term" value="P:carbohydrate metabolic process"/>
    <property type="evidence" value="ECO:0007669"/>
    <property type="project" value="InterPro"/>
</dbReference>
<reference evidence="4" key="1">
    <citation type="journal article" date="2020" name="mSystems">
        <title>Genome- and Community-Level Interaction Insights into Carbon Utilization and Element Cycling Functions of Hydrothermarchaeota in Hydrothermal Sediment.</title>
        <authorList>
            <person name="Zhou Z."/>
            <person name="Liu Y."/>
            <person name="Xu W."/>
            <person name="Pan J."/>
            <person name="Luo Z.H."/>
            <person name="Li M."/>
        </authorList>
    </citation>
    <scope>NUCLEOTIDE SEQUENCE [LARGE SCALE GENOMIC DNA]</scope>
    <source>
        <strain evidence="4">HyVt-219</strain>
    </source>
</reference>
<dbReference type="InterPro" id="IPR013783">
    <property type="entry name" value="Ig-like_fold"/>
</dbReference>
<protein>
    <submittedName>
        <fullName evidence="4">Beta-glucosidase</fullName>
    </submittedName>
</protein>
<dbReference type="InterPro" id="IPR036881">
    <property type="entry name" value="Glyco_hydro_3_C_sf"/>
</dbReference>
<evidence type="ECO:0000256" key="2">
    <source>
        <dbReference type="ARBA" id="ARBA00022801"/>
    </source>
</evidence>
<dbReference type="SMART" id="SM01217">
    <property type="entry name" value="Fn3_like"/>
    <property type="match status" value="1"/>
</dbReference>
<organism evidence="4">
    <name type="scientific">Aerophobetes bacterium</name>
    <dbReference type="NCBI Taxonomy" id="2030807"/>
    <lineage>
        <taxon>Bacteria</taxon>
        <taxon>Candidatus Aerophobota</taxon>
    </lineage>
</organism>
<dbReference type="InterPro" id="IPR050288">
    <property type="entry name" value="Cellulose_deg_GH3"/>
</dbReference>
<gene>
    <name evidence="4" type="ORF">ENG47_00760</name>
</gene>
<feature type="non-terminal residue" evidence="4">
    <location>
        <position position="1"/>
    </location>
</feature>
<dbReference type="Gene3D" id="2.60.40.10">
    <property type="entry name" value="Immunoglobulins"/>
    <property type="match status" value="1"/>
</dbReference>
<evidence type="ECO:0000256" key="1">
    <source>
        <dbReference type="ARBA" id="ARBA00005336"/>
    </source>
</evidence>
<evidence type="ECO:0000259" key="3">
    <source>
        <dbReference type="SMART" id="SM01217"/>
    </source>
</evidence>
<dbReference type="AlphaFoldDB" id="A0A7V0QPZ5"/>
<evidence type="ECO:0000313" key="4">
    <source>
        <dbReference type="EMBL" id="HDN84271.1"/>
    </source>
</evidence>
<keyword evidence="2" id="KW-0378">Hydrolase</keyword>
<dbReference type="EMBL" id="DRBC01000047">
    <property type="protein sequence ID" value="HDN84271.1"/>
    <property type="molecule type" value="Genomic_DNA"/>
</dbReference>
<proteinExistence type="inferred from homology"/>
<sequence>GYDYVDLRGEQPLFPFGYGLSYTRFEYTNLKINPEKISSEEMVNISLDVKNVGRYKGDEVVQLYINDRIATVARPVKELKRFKRVTLESGEIKTVAFTLVPRKDLAFYDANMNLIVEPGIFEVMIGASSEDIRLKGTFEVK</sequence>
<feature type="domain" description="Fibronectin type III-like" evidence="3">
    <location>
        <begin position="59"/>
        <end position="129"/>
    </location>
</feature>
<dbReference type="PANTHER" id="PTHR42715">
    <property type="entry name" value="BETA-GLUCOSIDASE"/>
    <property type="match status" value="1"/>
</dbReference>
<dbReference type="GO" id="GO:0008422">
    <property type="term" value="F:beta-glucosidase activity"/>
    <property type="evidence" value="ECO:0007669"/>
    <property type="project" value="UniProtKB-ARBA"/>
</dbReference>
<name>A0A7V0QPZ5_UNCAE</name>
<dbReference type="SUPFAM" id="SSF52279">
    <property type="entry name" value="Beta-D-glucan exohydrolase, C-terminal domain"/>
    <property type="match status" value="1"/>
</dbReference>
<dbReference type="PANTHER" id="PTHR42715:SF10">
    <property type="entry name" value="BETA-GLUCOSIDASE"/>
    <property type="match status" value="1"/>
</dbReference>
<dbReference type="Gene3D" id="3.40.50.1700">
    <property type="entry name" value="Glycoside hydrolase family 3 C-terminal domain"/>
    <property type="match status" value="1"/>
</dbReference>
<accession>A0A7V0QPZ5</accession>
<comment type="caution">
    <text evidence="4">The sequence shown here is derived from an EMBL/GenBank/DDBJ whole genome shotgun (WGS) entry which is preliminary data.</text>
</comment>
<comment type="similarity">
    <text evidence="1">Belongs to the glycosyl hydrolase 3 family.</text>
</comment>
<dbReference type="Proteomes" id="UP000885660">
    <property type="component" value="Unassembled WGS sequence"/>
</dbReference>